<sequence>MTWSLAVDLGTSNTVAAVQQGTSAPVALFFTGGATALPSMVYLTPGSVYVGDAAAEHADEEPVAFHPSPKRELTGAVSAAEAESLVPVLAALFREVYRTATGLYGPEEPESVVLTHPEALSHLAQDILRTAAVTAGIPGATVALVPEPVAAAAYYCRGTDVPDRLLVIDIGGGTSDVALLEFSASGRPQLRAAAGDNGVGGRSFDHRMMMDIAGCLDGGVPESDTVIELGRSAAIRTIRAAREQLSVATVVDVELKDMGETLTYTRDHLVDVTSAELERIVTLVTRLLGSPDGDTGLPAVLTGGISLMPAVQNRIAALTQLRPVEAPHTAVALGALLVDQGAPATMGGSGGIGTGGTGDSADAGVRLRPGNPRRTMTIVGALLLVVLFVGGGLFLQGRGDSSTEENGTASGGGEVSADADDFDPSPVVPVRVAEDSPVLNGSVPGWLTCSALAKDVFDEMAGADNPHAVSPSNSVPGEIMKCSLNGSRLLGVGDITLTTRPPERFDAFQKYRSGNASMKLSTPLAEYPQWYRLTEEKTIGVNENSFVYIDGYGWLIISVSKQEDIDDRVADQIIRILTPLLGIVDH</sequence>
<dbReference type="SUPFAM" id="SSF53067">
    <property type="entry name" value="Actin-like ATPase domain"/>
    <property type="match status" value="2"/>
</dbReference>
<keyword evidence="7" id="KW-1185">Reference proteome</keyword>
<evidence type="ECO:0000313" key="7">
    <source>
        <dbReference type="Proteomes" id="UP000182498"/>
    </source>
</evidence>
<keyword evidence="5" id="KW-0812">Transmembrane</keyword>
<feature type="region of interest" description="Disordered" evidence="4">
    <location>
        <begin position="348"/>
        <end position="370"/>
    </location>
</feature>
<dbReference type="GO" id="GO:0140662">
    <property type="term" value="F:ATP-dependent protein folding chaperone"/>
    <property type="evidence" value="ECO:0007669"/>
    <property type="project" value="InterPro"/>
</dbReference>
<dbReference type="RefSeq" id="WP_082796497.1">
    <property type="nucleotide sequence ID" value="NZ_FAUH01000013.1"/>
</dbReference>
<evidence type="ECO:0000313" key="6">
    <source>
        <dbReference type="EMBL" id="CUU66590.1"/>
    </source>
</evidence>
<keyword evidence="3" id="KW-0143">Chaperone</keyword>
<keyword evidence="1" id="KW-0547">Nucleotide-binding</keyword>
<dbReference type="GO" id="GO:0005524">
    <property type="term" value="F:ATP binding"/>
    <property type="evidence" value="ECO:0007669"/>
    <property type="project" value="UniProtKB-KW"/>
</dbReference>
<feature type="transmembrane region" description="Helical" evidence="5">
    <location>
        <begin position="376"/>
        <end position="395"/>
    </location>
</feature>
<evidence type="ECO:0000256" key="3">
    <source>
        <dbReference type="ARBA" id="ARBA00023186"/>
    </source>
</evidence>
<dbReference type="AlphaFoldDB" id="A0A0X2NPC8"/>
<evidence type="ECO:0000256" key="5">
    <source>
        <dbReference type="SAM" id="Phobius"/>
    </source>
</evidence>
<keyword evidence="2" id="KW-0067">ATP-binding</keyword>
<reference evidence="7" key="1">
    <citation type="submission" date="2015-11" db="EMBL/GenBank/DDBJ databases">
        <authorList>
            <person name="Dugat-Bony E."/>
        </authorList>
    </citation>
    <scope>NUCLEOTIDE SEQUENCE [LARGE SCALE GENOMIC DNA]</scope>
    <source>
        <strain evidence="7">Mu292</strain>
    </source>
</reference>
<dbReference type="PANTHER" id="PTHR42749">
    <property type="entry name" value="CELL SHAPE-DETERMINING PROTEIN MREB"/>
    <property type="match status" value="1"/>
</dbReference>
<accession>A0A0X2NPC8</accession>
<feature type="compositionally biased region" description="Gly residues" evidence="4">
    <location>
        <begin position="348"/>
        <end position="358"/>
    </location>
</feature>
<name>A0A0X2NPC8_9CORY</name>
<dbReference type="Pfam" id="PF00012">
    <property type="entry name" value="HSP70"/>
    <property type="match status" value="1"/>
</dbReference>
<proteinExistence type="predicted"/>
<dbReference type="OrthoDB" id="9766019at2"/>
<feature type="region of interest" description="Disordered" evidence="4">
    <location>
        <begin position="399"/>
        <end position="428"/>
    </location>
</feature>
<dbReference type="Gene3D" id="3.90.640.10">
    <property type="entry name" value="Actin, Chain A, domain 4"/>
    <property type="match status" value="1"/>
</dbReference>
<dbReference type="InterPro" id="IPR043129">
    <property type="entry name" value="ATPase_NBD"/>
</dbReference>
<dbReference type="EMBL" id="FAUH01000013">
    <property type="protein sequence ID" value="CUU66590.1"/>
    <property type="molecule type" value="Genomic_DNA"/>
</dbReference>
<dbReference type="Proteomes" id="UP000182498">
    <property type="component" value="Unassembled WGS sequence"/>
</dbReference>
<evidence type="ECO:0000256" key="2">
    <source>
        <dbReference type="ARBA" id="ARBA00022840"/>
    </source>
</evidence>
<keyword evidence="5" id="KW-0472">Membrane</keyword>
<gene>
    <name evidence="6" type="ORF">CVAR292_01937</name>
</gene>
<dbReference type="InterPro" id="IPR013126">
    <property type="entry name" value="Hsp_70_fam"/>
</dbReference>
<protein>
    <submittedName>
        <fullName evidence="6">Hsp70 protein</fullName>
    </submittedName>
</protein>
<keyword evidence="5" id="KW-1133">Transmembrane helix</keyword>
<dbReference type="PANTHER" id="PTHR42749:SF1">
    <property type="entry name" value="CELL SHAPE-DETERMINING PROTEIN MREB"/>
    <property type="match status" value="1"/>
</dbReference>
<dbReference type="Gene3D" id="3.30.420.40">
    <property type="match status" value="2"/>
</dbReference>
<evidence type="ECO:0000256" key="1">
    <source>
        <dbReference type="ARBA" id="ARBA00022741"/>
    </source>
</evidence>
<evidence type="ECO:0000256" key="4">
    <source>
        <dbReference type="SAM" id="MobiDB-lite"/>
    </source>
</evidence>
<organism evidence="6 7">
    <name type="scientific">Corynebacterium variabile</name>
    <dbReference type="NCBI Taxonomy" id="1727"/>
    <lineage>
        <taxon>Bacteria</taxon>
        <taxon>Bacillati</taxon>
        <taxon>Actinomycetota</taxon>
        <taxon>Actinomycetes</taxon>
        <taxon>Mycobacteriales</taxon>
        <taxon>Corynebacteriaceae</taxon>
        <taxon>Corynebacterium</taxon>
    </lineage>
</organism>